<reference evidence="2 3" key="1">
    <citation type="submission" date="2016-05" db="EMBL/GenBank/DDBJ databases">
        <title>Single-cell genome of chain-forming Candidatus Thiomargarita nelsonii and comparison to other large sulfur-oxidizing bacteria.</title>
        <authorList>
            <person name="Winkel M."/>
            <person name="Salman V."/>
            <person name="Woyke T."/>
            <person name="Schulz-Vogt H."/>
            <person name="Richter M."/>
            <person name="Flood B."/>
            <person name="Bailey J."/>
            <person name="Amann R."/>
            <person name="Mussmann M."/>
        </authorList>
    </citation>
    <scope>NUCLEOTIDE SEQUENCE [LARGE SCALE GENOMIC DNA]</scope>
    <source>
        <strain evidence="2 3">THI036</strain>
    </source>
</reference>
<evidence type="ECO:0000256" key="1">
    <source>
        <dbReference type="SAM" id="MobiDB-lite"/>
    </source>
</evidence>
<dbReference type="EMBL" id="LUTY01002307">
    <property type="protein sequence ID" value="OAD20525.1"/>
    <property type="molecule type" value="Genomic_DNA"/>
</dbReference>
<sequence length="74" mass="7693">MSVLLKSLPLNNNGSPDSNNDAADISRIGSFSIALVKHSASGSSDKMAIMAEESITINLSLHLCFSSALVSVVD</sequence>
<name>A0A176RXN6_9GAMM</name>
<accession>A0A176RXN6</accession>
<feature type="compositionally biased region" description="Polar residues" evidence="1">
    <location>
        <begin position="9"/>
        <end position="21"/>
    </location>
</feature>
<organism evidence="2 3">
    <name type="scientific">Candidatus Thiomargarita nelsonii</name>
    <dbReference type="NCBI Taxonomy" id="1003181"/>
    <lineage>
        <taxon>Bacteria</taxon>
        <taxon>Pseudomonadati</taxon>
        <taxon>Pseudomonadota</taxon>
        <taxon>Gammaproteobacteria</taxon>
        <taxon>Thiotrichales</taxon>
        <taxon>Thiotrichaceae</taxon>
        <taxon>Thiomargarita</taxon>
    </lineage>
</organism>
<feature type="region of interest" description="Disordered" evidence="1">
    <location>
        <begin position="1"/>
        <end position="21"/>
    </location>
</feature>
<dbReference type="Proteomes" id="UP000076962">
    <property type="component" value="Unassembled WGS sequence"/>
</dbReference>
<comment type="caution">
    <text evidence="2">The sequence shown here is derived from an EMBL/GenBank/DDBJ whole genome shotgun (WGS) entry which is preliminary data.</text>
</comment>
<dbReference type="AlphaFoldDB" id="A0A176RXN6"/>
<evidence type="ECO:0000313" key="3">
    <source>
        <dbReference type="Proteomes" id="UP000076962"/>
    </source>
</evidence>
<gene>
    <name evidence="2" type="ORF">THIOM_003766</name>
</gene>
<proteinExistence type="predicted"/>
<evidence type="ECO:0000313" key="2">
    <source>
        <dbReference type="EMBL" id="OAD20525.1"/>
    </source>
</evidence>
<keyword evidence="3" id="KW-1185">Reference proteome</keyword>
<protein>
    <submittedName>
        <fullName evidence="2">Uncharacterized protein</fullName>
    </submittedName>
</protein>